<feature type="region of interest" description="Disordered" evidence="1">
    <location>
        <begin position="1"/>
        <end position="23"/>
    </location>
</feature>
<protein>
    <recommendedName>
        <fullName evidence="2">START domain-containing protein</fullName>
    </recommendedName>
</protein>
<keyword evidence="4" id="KW-1185">Reference proteome</keyword>
<dbReference type="GO" id="GO:0005737">
    <property type="term" value="C:cytoplasm"/>
    <property type="evidence" value="ECO:0007669"/>
    <property type="project" value="UniProtKB-ARBA"/>
</dbReference>
<dbReference type="Proteomes" id="UP001328107">
    <property type="component" value="Unassembled WGS sequence"/>
</dbReference>
<dbReference type="Gene3D" id="3.30.530.20">
    <property type="match status" value="1"/>
</dbReference>
<name>A0AAN5CJU6_9BILA</name>
<dbReference type="InterPro" id="IPR051213">
    <property type="entry name" value="START_lipid_transfer"/>
</dbReference>
<accession>A0AAN5CJU6</accession>
<feature type="compositionally biased region" description="Basic and acidic residues" evidence="1">
    <location>
        <begin position="1"/>
        <end position="15"/>
    </location>
</feature>
<evidence type="ECO:0000256" key="1">
    <source>
        <dbReference type="SAM" id="MobiDB-lite"/>
    </source>
</evidence>
<evidence type="ECO:0000313" key="3">
    <source>
        <dbReference type="EMBL" id="GMR45685.1"/>
    </source>
</evidence>
<comment type="caution">
    <text evidence="3">The sequence shown here is derived from an EMBL/GenBank/DDBJ whole genome shotgun (WGS) entry which is preliminary data.</text>
</comment>
<feature type="domain" description="START" evidence="2">
    <location>
        <begin position="66"/>
        <end position="291"/>
    </location>
</feature>
<feature type="non-terminal residue" evidence="3">
    <location>
        <position position="1"/>
    </location>
</feature>
<reference evidence="4" key="1">
    <citation type="submission" date="2022-10" db="EMBL/GenBank/DDBJ databases">
        <title>Genome assembly of Pristionchus species.</title>
        <authorList>
            <person name="Yoshida K."/>
            <person name="Sommer R.J."/>
        </authorList>
    </citation>
    <scope>NUCLEOTIDE SEQUENCE [LARGE SCALE GENOMIC DNA]</scope>
    <source>
        <strain evidence="4">RS5460</strain>
    </source>
</reference>
<dbReference type="SMART" id="SM00234">
    <property type="entry name" value="START"/>
    <property type="match status" value="1"/>
</dbReference>
<dbReference type="PANTHER" id="PTHR19308">
    <property type="entry name" value="PHOSPHATIDYLCHOLINE TRANSFER PROTEIN"/>
    <property type="match status" value="1"/>
</dbReference>
<sequence length="297" mass="34434">DSRRQLSEVSERGESDVESPLPEQFSLNPLLQQLEKMEMKDDERYLPFGCFDQIQIPSDHPLADEVYKITESQLDYVLNGANDPATDWTLFSSDGDMKMYTRELEQDGVPVDPLKASHTVNGVTALEFLHYFFEPRYKPDWDDWLEEYKEIENISNDLIILHQKHKTIWPVAPRESLFWTHFRRVDERRSEGAHDCYVVVGKDIEKEDVPCAPEAIRVAMTVTMLAETFVENPENLPLSQLPRSAFTCKVVYVSSVHMGGWVPTVALRYLYQAEYPKFLRTFTDYVLENVKDSKVAI</sequence>
<dbReference type="InterPro" id="IPR002913">
    <property type="entry name" value="START_lipid-bd_dom"/>
</dbReference>
<proteinExistence type="predicted"/>
<gene>
    <name evidence="3" type="ORF">PMAYCL1PPCAC_15880</name>
</gene>
<organism evidence="3 4">
    <name type="scientific">Pristionchus mayeri</name>
    <dbReference type="NCBI Taxonomy" id="1317129"/>
    <lineage>
        <taxon>Eukaryota</taxon>
        <taxon>Metazoa</taxon>
        <taxon>Ecdysozoa</taxon>
        <taxon>Nematoda</taxon>
        <taxon>Chromadorea</taxon>
        <taxon>Rhabditida</taxon>
        <taxon>Rhabditina</taxon>
        <taxon>Diplogasteromorpha</taxon>
        <taxon>Diplogasteroidea</taxon>
        <taxon>Neodiplogasteridae</taxon>
        <taxon>Pristionchus</taxon>
    </lineage>
</organism>
<evidence type="ECO:0000259" key="2">
    <source>
        <dbReference type="PROSITE" id="PS50848"/>
    </source>
</evidence>
<dbReference type="GO" id="GO:0035621">
    <property type="term" value="P:ER to Golgi ceramide transport"/>
    <property type="evidence" value="ECO:0007669"/>
    <property type="project" value="TreeGrafter"/>
</dbReference>
<dbReference type="PROSITE" id="PS50848">
    <property type="entry name" value="START"/>
    <property type="match status" value="1"/>
</dbReference>
<dbReference type="InterPro" id="IPR023393">
    <property type="entry name" value="START-like_dom_sf"/>
</dbReference>
<dbReference type="SUPFAM" id="SSF55961">
    <property type="entry name" value="Bet v1-like"/>
    <property type="match status" value="1"/>
</dbReference>
<dbReference type="PANTHER" id="PTHR19308:SF53">
    <property type="entry name" value="CERAMIDE TRANSFER PROTEIN"/>
    <property type="match status" value="1"/>
</dbReference>
<dbReference type="Pfam" id="PF01852">
    <property type="entry name" value="START"/>
    <property type="match status" value="1"/>
</dbReference>
<dbReference type="AlphaFoldDB" id="A0AAN5CJU6"/>
<dbReference type="GO" id="GO:0008289">
    <property type="term" value="F:lipid binding"/>
    <property type="evidence" value="ECO:0007669"/>
    <property type="project" value="InterPro"/>
</dbReference>
<evidence type="ECO:0000313" key="4">
    <source>
        <dbReference type="Proteomes" id="UP001328107"/>
    </source>
</evidence>
<dbReference type="EMBL" id="BTRK01000004">
    <property type="protein sequence ID" value="GMR45685.1"/>
    <property type="molecule type" value="Genomic_DNA"/>
</dbReference>